<sequence length="507" mass="56548">MGCFTVLKSRKKRTEHSVFVKHIAYKEHMTTLPEPQVQTRSLQSTPPSFRTRVKPYQVKSKAIRNRTRALSAPSCFDASEQDGLASAEFEEQEELKSYSGLVKEPSGPLFASGPLPLPPCGILRNFAYEEIATACHHFSSYRCTSEGLSSAMYKASFGDGASSSKKFEATGLREFINQVNTLASLQHSNLCKLIGYHACDNLEQRMLVYERLFHGSLDWYLHGRFDGPPLDWNTRIKIALSSAQGLTFLHEEGPFQAMYNEFSTANIQIDKDFSAKLSGYGCVGHMPKTEEISTNSVAVANLSVETLERGWPTPKSNVWSFGIVLLELLTGRKNLDNRHPREERNLVKWSRPFLTDKCRLSLIMDPNLKGRFPTKAARSVADIAQRCLQKDPSKRPTMRTVVENLKIILDMKYMCLFPLQEPVAVSGKQISRSPSLDGVVTPAPGLSFSPSPPSRNQLSVSRMRPSALVLTLPPRACSSTLSLQELELQYARRSSSASLRGTSLEGF</sequence>
<dbReference type="Gene3D" id="1.10.510.10">
    <property type="entry name" value="Transferase(Phosphotransferase) domain 1"/>
    <property type="match status" value="1"/>
</dbReference>
<evidence type="ECO:0000313" key="2">
    <source>
        <dbReference type="Proteomes" id="UP001472677"/>
    </source>
</evidence>
<dbReference type="Proteomes" id="UP001472677">
    <property type="component" value="Unassembled WGS sequence"/>
</dbReference>
<name>A0ABR2A4S0_9ROSI</name>
<dbReference type="InterPro" id="IPR050823">
    <property type="entry name" value="Plant_Ser_Thr_Prot_Kinase"/>
</dbReference>
<proteinExistence type="predicted"/>
<dbReference type="Gene3D" id="3.30.200.20">
    <property type="entry name" value="Phosphorylase Kinase, domain 1"/>
    <property type="match status" value="1"/>
</dbReference>
<dbReference type="InterPro" id="IPR001245">
    <property type="entry name" value="Ser-Thr/Tyr_kinase_cat_dom"/>
</dbReference>
<dbReference type="PANTHER" id="PTHR45621">
    <property type="entry name" value="OS01G0588500 PROTEIN-RELATED"/>
    <property type="match status" value="1"/>
</dbReference>
<dbReference type="InterPro" id="IPR000719">
    <property type="entry name" value="Prot_kinase_dom"/>
</dbReference>
<protein>
    <submittedName>
        <fullName evidence="1">Uncharacterized protein</fullName>
    </submittedName>
</protein>
<reference evidence="1 2" key="1">
    <citation type="journal article" date="2024" name="G3 (Bethesda)">
        <title>Genome assembly of Hibiscus sabdariffa L. provides insights into metabolisms of medicinal natural products.</title>
        <authorList>
            <person name="Kim T."/>
        </authorList>
    </citation>
    <scope>NUCLEOTIDE SEQUENCE [LARGE SCALE GENOMIC DNA]</scope>
    <source>
        <strain evidence="1">TK-2024</strain>
        <tissue evidence="1">Old leaves</tissue>
    </source>
</reference>
<gene>
    <name evidence="1" type="ORF">V6N12_060892</name>
</gene>
<dbReference type="InterPro" id="IPR011009">
    <property type="entry name" value="Kinase-like_dom_sf"/>
</dbReference>
<dbReference type="EMBL" id="JBBPBM010001056">
    <property type="protein sequence ID" value="KAK8487812.1"/>
    <property type="molecule type" value="Genomic_DNA"/>
</dbReference>
<accession>A0ABR2A4S0</accession>
<keyword evidence="2" id="KW-1185">Reference proteome</keyword>
<organism evidence="1 2">
    <name type="scientific">Hibiscus sabdariffa</name>
    <name type="common">roselle</name>
    <dbReference type="NCBI Taxonomy" id="183260"/>
    <lineage>
        <taxon>Eukaryota</taxon>
        <taxon>Viridiplantae</taxon>
        <taxon>Streptophyta</taxon>
        <taxon>Embryophyta</taxon>
        <taxon>Tracheophyta</taxon>
        <taxon>Spermatophyta</taxon>
        <taxon>Magnoliopsida</taxon>
        <taxon>eudicotyledons</taxon>
        <taxon>Gunneridae</taxon>
        <taxon>Pentapetalae</taxon>
        <taxon>rosids</taxon>
        <taxon>malvids</taxon>
        <taxon>Malvales</taxon>
        <taxon>Malvaceae</taxon>
        <taxon>Malvoideae</taxon>
        <taxon>Hibiscus</taxon>
    </lineage>
</organism>
<comment type="caution">
    <text evidence="1">The sequence shown here is derived from an EMBL/GenBank/DDBJ whole genome shotgun (WGS) entry which is preliminary data.</text>
</comment>
<dbReference type="SUPFAM" id="SSF56112">
    <property type="entry name" value="Protein kinase-like (PK-like)"/>
    <property type="match status" value="1"/>
</dbReference>
<evidence type="ECO:0000313" key="1">
    <source>
        <dbReference type="EMBL" id="KAK8487812.1"/>
    </source>
</evidence>
<dbReference type="Pfam" id="PF07714">
    <property type="entry name" value="PK_Tyr_Ser-Thr"/>
    <property type="match status" value="1"/>
</dbReference>
<dbReference type="PROSITE" id="PS50011">
    <property type="entry name" value="PROTEIN_KINASE_DOM"/>
    <property type="match status" value="1"/>
</dbReference>